<protein>
    <submittedName>
        <fullName evidence="2">DUF5727 domain-containing protein</fullName>
    </submittedName>
</protein>
<dbReference type="AlphaFoldDB" id="A0A0R3WGE1"/>
<dbReference type="Pfam" id="PF18997">
    <property type="entry name" value="DUF5727"/>
    <property type="match status" value="1"/>
</dbReference>
<accession>A0A0R3WGE1</accession>
<sequence>LWGSRVVGKPSGVVYELEYEYKKGYPPGIAFILEGARLTIGDVTKQEKIEIIEFGRYRTLISITHFVPHCRFPPPKPDGVDLMTSFPFSRFVKGQGSFVLSFNVQGAESSGVVGDLIAKLIMNYFLLTLHTLCGIGPLYI</sequence>
<proteinExistence type="predicted"/>
<reference evidence="2" key="1">
    <citation type="submission" date="2017-02" db="UniProtKB">
        <authorList>
            <consortium name="WormBaseParasite"/>
        </authorList>
    </citation>
    <scope>IDENTIFICATION</scope>
</reference>
<evidence type="ECO:0000259" key="1">
    <source>
        <dbReference type="Pfam" id="PF18997"/>
    </source>
</evidence>
<organism evidence="2">
    <name type="scientific">Taenia asiatica</name>
    <name type="common">Asian tapeworm</name>
    <dbReference type="NCBI Taxonomy" id="60517"/>
    <lineage>
        <taxon>Eukaryota</taxon>
        <taxon>Metazoa</taxon>
        <taxon>Spiralia</taxon>
        <taxon>Lophotrochozoa</taxon>
        <taxon>Platyhelminthes</taxon>
        <taxon>Cestoda</taxon>
        <taxon>Eucestoda</taxon>
        <taxon>Cyclophyllidea</taxon>
        <taxon>Taeniidae</taxon>
        <taxon>Taenia</taxon>
    </lineage>
</organism>
<dbReference type="WBParaSite" id="TASK_0000993401-mRNA-1">
    <property type="protein sequence ID" value="TASK_0000993401-mRNA-1"/>
    <property type="gene ID" value="TASK_0000993401"/>
</dbReference>
<dbReference type="InterPro" id="IPR043785">
    <property type="entry name" value="DUF5727"/>
</dbReference>
<name>A0A0R3WGE1_TAEAS</name>
<evidence type="ECO:0000313" key="2">
    <source>
        <dbReference type="WBParaSite" id="TASK_0000993401-mRNA-1"/>
    </source>
</evidence>
<feature type="domain" description="DUF5727" evidence="1">
    <location>
        <begin position="35"/>
        <end position="112"/>
    </location>
</feature>